<dbReference type="RefSeq" id="WP_118456926.1">
    <property type="nucleotide sequence ID" value="NZ_JACOOK010000004.1"/>
</dbReference>
<evidence type="ECO:0000313" key="2">
    <source>
        <dbReference type="EMBL" id="MBC5617042.1"/>
    </source>
</evidence>
<name>A0ABR7CMZ3_9BACT</name>
<accession>A0ABR7CMZ3</accession>
<dbReference type="Pfam" id="PF06902">
    <property type="entry name" value="Fer4_19"/>
    <property type="match status" value="1"/>
</dbReference>
<protein>
    <submittedName>
        <fullName evidence="2">(4Fe-4S)-binding protein</fullName>
    </submittedName>
</protein>
<gene>
    <name evidence="2" type="ORF">H8S08_08445</name>
</gene>
<evidence type="ECO:0000259" key="1">
    <source>
        <dbReference type="Pfam" id="PF06902"/>
    </source>
</evidence>
<dbReference type="Proteomes" id="UP000636891">
    <property type="component" value="Unassembled WGS sequence"/>
</dbReference>
<comment type="caution">
    <text evidence="2">The sequence shown here is derived from an EMBL/GenBank/DDBJ whole genome shotgun (WGS) entry which is preliminary data.</text>
</comment>
<feature type="domain" description="Divergent 4Fe-4S mono-cluster" evidence="1">
    <location>
        <begin position="7"/>
        <end position="67"/>
    </location>
</feature>
<sequence>MKNTIEYSNGEITVFWQPARCRHAGICVKTLPEVYHPQEKPWIRPENATTEQLKEQIRKCPSGALSYKILKKQSV</sequence>
<organism evidence="2 3">
    <name type="scientific">Alistipes hominis</name>
    <dbReference type="NCBI Taxonomy" id="2763015"/>
    <lineage>
        <taxon>Bacteria</taxon>
        <taxon>Pseudomonadati</taxon>
        <taxon>Bacteroidota</taxon>
        <taxon>Bacteroidia</taxon>
        <taxon>Bacteroidales</taxon>
        <taxon>Rikenellaceae</taxon>
        <taxon>Alistipes</taxon>
    </lineage>
</organism>
<proteinExistence type="predicted"/>
<dbReference type="InterPro" id="IPR010693">
    <property type="entry name" value="Divergent_4Fe-4S_mono-cluster"/>
</dbReference>
<keyword evidence="3" id="KW-1185">Reference proteome</keyword>
<evidence type="ECO:0000313" key="3">
    <source>
        <dbReference type="Proteomes" id="UP000636891"/>
    </source>
</evidence>
<dbReference type="EMBL" id="JACOOK010000004">
    <property type="protein sequence ID" value="MBC5617042.1"/>
    <property type="molecule type" value="Genomic_DNA"/>
</dbReference>
<reference evidence="2 3" key="1">
    <citation type="submission" date="2020-08" db="EMBL/GenBank/DDBJ databases">
        <title>Genome public.</title>
        <authorList>
            <person name="Liu C."/>
            <person name="Sun Q."/>
        </authorList>
    </citation>
    <scope>NUCLEOTIDE SEQUENCE [LARGE SCALE GENOMIC DNA]</scope>
    <source>
        <strain evidence="2 3">New-7</strain>
    </source>
</reference>
<dbReference type="Gene3D" id="3.30.70.20">
    <property type="match status" value="1"/>
</dbReference>